<gene>
    <name evidence="2" type="ORF">BB560_001878</name>
</gene>
<evidence type="ECO:0000313" key="2">
    <source>
        <dbReference type="EMBL" id="PVV03648.1"/>
    </source>
</evidence>
<keyword evidence="3" id="KW-1185">Reference proteome</keyword>
<protein>
    <submittedName>
        <fullName evidence="2">Uncharacterized protein</fullName>
    </submittedName>
</protein>
<name>A0A2T9ZGD9_9FUNG</name>
<dbReference type="AlphaFoldDB" id="A0A2T9ZGD9"/>
<reference evidence="2 3" key="1">
    <citation type="journal article" date="2018" name="MBio">
        <title>Comparative Genomics Reveals the Core Gene Toolbox for the Fungus-Insect Symbiosis.</title>
        <authorList>
            <person name="Wang Y."/>
            <person name="Stata M."/>
            <person name="Wang W."/>
            <person name="Stajich J.E."/>
            <person name="White M.M."/>
            <person name="Moncalvo J.M."/>
        </authorList>
    </citation>
    <scope>NUCLEOTIDE SEQUENCE [LARGE SCALE GENOMIC DNA]</scope>
    <source>
        <strain evidence="2 3">SC-DP-2</strain>
    </source>
</reference>
<dbReference type="EMBL" id="MBFS01000208">
    <property type="protein sequence ID" value="PVV03648.1"/>
    <property type="molecule type" value="Genomic_DNA"/>
</dbReference>
<evidence type="ECO:0000256" key="1">
    <source>
        <dbReference type="SAM" id="MobiDB-lite"/>
    </source>
</evidence>
<accession>A0A2T9ZGD9</accession>
<feature type="compositionally biased region" description="Polar residues" evidence="1">
    <location>
        <begin position="1"/>
        <end position="15"/>
    </location>
</feature>
<dbReference type="Proteomes" id="UP000245609">
    <property type="component" value="Unassembled WGS sequence"/>
</dbReference>
<organism evidence="2 3">
    <name type="scientific">Smittium megazygosporum</name>
    <dbReference type="NCBI Taxonomy" id="133381"/>
    <lineage>
        <taxon>Eukaryota</taxon>
        <taxon>Fungi</taxon>
        <taxon>Fungi incertae sedis</taxon>
        <taxon>Zoopagomycota</taxon>
        <taxon>Kickxellomycotina</taxon>
        <taxon>Harpellomycetes</taxon>
        <taxon>Harpellales</taxon>
        <taxon>Legeriomycetaceae</taxon>
        <taxon>Smittium</taxon>
    </lineage>
</organism>
<feature type="region of interest" description="Disordered" evidence="1">
    <location>
        <begin position="1"/>
        <end position="22"/>
    </location>
</feature>
<evidence type="ECO:0000313" key="3">
    <source>
        <dbReference type="Proteomes" id="UP000245609"/>
    </source>
</evidence>
<proteinExistence type="predicted"/>
<comment type="caution">
    <text evidence="2">The sequence shown here is derived from an EMBL/GenBank/DDBJ whole genome shotgun (WGS) entry which is preliminary data.</text>
</comment>
<sequence length="251" mass="29052">MKNENYSEQPETDNPTPLMLQGEPFSFDHEMHPDIQQIMEFRPSETTVKGNYIDEYVVERLPARELTPSAELPHLLQEIKEIFFRQALDPENRTFMDLFPRIVQIQYDPHRYQTLNFYIKLIINPVIANSDEIISKEAVVQFIKTISILLADIFSSITQLRIANTYKSVVIDKKQCIKDVSVNKEHIDTKNLEEHISRAQHINKGINSAKNNSRCGIFLPILLGSKKKDRDDSRWKAKLISRGIKQDSANA</sequence>